<proteinExistence type="predicted"/>
<dbReference type="PRINTS" id="PR00387">
    <property type="entry name" value="PDIESTERASE1"/>
</dbReference>
<evidence type="ECO:0000256" key="1">
    <source>
        <dbReference type="ARBA" id="ARBA00022723"/>
    </source>
</evidence>
<keyword evidence="1" id="KW-0479">Metal-binding</keyword>
<dbReference type="Pfam" id="PF00233">
    <property type="entry name" value="PDEase_I"/>
    <property type="match status" value="1"/>
</dbReference>
<dbReference type="InterPro" id="IPR002073">
    <property type="entry name" value="PDEase_catalytic_dom"/>
</dbReference>
<accession>A0ABQ9X4V0</accession>
<dbReference type="Gene3D" id="1.10.1300.10">
    <property type="entry name" value="3'5'-cyclic nucleotide phosphodiesterase, catalytic domain"/>
    <property type="match status" value="1"/>
</dbReference>
<dbReference type="PROSITE" id="PS51845">
    <property type="entry name" value="PDEASE_I_2"/>
    <property type="match status" value="1"/>
</dbReference>
<gene>
    <name evidence="4" type="ORF">BLNAU_18705</name>
</gene>
<dbReference type="Proteomes" id="UP001281761">
    <property type="component" value="Unassembled WGS sequence"/>
</dbReference>
<evidence type="ECO:0000259" key="3">
    <source>
        <dbReference type="PROSITE" id="PS51845"/>
    </source>
</evidence>
<organism evidence="4 5">
    <name type="scientific">Blattamonas nauphoetae</name>
    <dbReference type="NCBI Taxonomy" id="2049346"/>
    <lineage>
        <taxon>Eukaryota</taxon>
        <taxon>Metamonada</taxon>
        <taxon>Preaxostyla</taxon>
        <taxon>Oxymonadida</taxon>
        <taxon>Blattamonas</taxon>
    </lineage>
</organism>
<feature type="domain" description="PDEase" evidence="3">
    <location>
        <begin position="91"/>
        <end position="434"/>
    </location>
</feature>
<protein>
    <submittedName>
        <fullName evidence="4">cAMP-specific 3',5'-cyclic phosphodiesterase 4C</fullName>
        <ecNumber evidence="4">3.1.4.53</ecNumber>
    </submittedName>
</protein>
<evidence type="ECO:0000313" key="4">
    <source>
        <dbReference type="EMBL" id="KAK2946344.1"/>
    </source>
</evidence>
<dbReference type="InterPro" id="IPR023088">
    <property type="entry name" value="PDEase"/>
</dbReference>
<dbReference type="InterPro" id="IPR036971">
    <property type="entry name" value="PDEase_catalytic_dom_sf"/>
</dbReference>
<name>A0ABQ9X4V0_9EUKA</name>
<keyword evidence="5" id="KW-1185">Reference proteome</keyword>
<sequence>MYNCSQTFLNPTQQSLPVHRLVSTLSRILDDSSVPLSFRKELTEIFPSILDGSLHIPSQQNVVNENTLVDRTSDRTSLVQLDSSTLHFLFSSVELPDDLVLFRDFSPEHTQMFYDYLQFFGTLAFDLHKFDSITNHHPLAATLILIFVQHDLFQPFQIDLSTFIRFAITLEQNYLPIEYHSAIHAADVLHFCHFSLCSSSQSLRSLTKRDLVMLFTAAAAHDVQHPGRYREFLISHSHPIALTYNDISPLENFHASTLFTKILSSKETNFIDNFSPEDKLLFRQTVIELILATDLKYHQPVRTRLELLRTQCGSSVFQPKCQDERVLVMKSLLMSADLNVILRPRSILLATYHNLYVEMYKQGDVEIAEGQVVDSMYDRKKDDVHTTTLQMYTFVTKVVLPFIMTVHTLLDCFGDGIMNVQTNLEYWESILNEESANVQKQ</sequence>
<evidence type="ECO:0000313" key="5">
    <source>
        <dbReference type="Proteomes" id="UP001281761"/>
    </source>
</evidence>
<dbReference type="EC" id="3.1.4.53" evidence="4"/>
<keyword evidence="2 4" id="KW-0378">Hydrolase</keyword>
<reference evidence="4 5" key="1">
    <citation type="journal article" date="2022" name="bioRxiv">
        <title>Genomics of Preaxostyla Flagellates Illuminates Evolutionary Transitions and the Path Towards Mitochondrial Loss.</title>
        <authorList>
            <person name="Novak L.V.F."/>
            <person name="Treitli S.C."/>
            <person name="Pyrih J."/>
            <person name="Halakuc P."/>
            <person name="Pipaliya S.V."/>
            <person name="Vacek V."/>
            <person name="Brzon O."/>
            <person name="Soukal P."/>
            <person name="Eme L."/>
            <person name="Dacks J.B."/>
            <person name="Karnkowska A."/>
            <person name="Elias M."/>
            <person name="Hampl V."/>
        </authorList>
    </citation>
    <scope>NUCLEOTIDE SEQUENCE [LARGE SCALE GENOMIC DNA]</scope>
    <source>
        <strain evidence="4">NAU3</strain>
        <tissue evidence="4">Gut</tissue>
    </source>
</reference>
<dbReference type="PANTHER" id="PTHR11347">
    <property type="entry name" value="CYCLIC NUCLEOTIDE PHOSPHODIESTERASE"/>
    <property type="match status" value="1"/>
</dbReference>
<dbReference type="EMBL" id="JARBJD010000230">
    <property type="protein sequence ID" value="KAK2946344.1"/>
    <property type="molecule type" value="Genomic_DNA"/>
</dbReference>
<dbReference type="SUPFAM" id="SSF109604">
    <property type="entry name" value="HD-domain/PDEase-like"/>
    <property type="match status" value="1"/>
</dbReference>
<comment type="caution">
    <text evidence="4">The sequence shown here is derived from an EMBL/GenBank/DDBJ whole genome shotgun (WGS) entry which is preliminary data.</text>
</comment>
<dbReference type="GO" id="GO:0004115">
    <property type="term" value="F:3',5'-cyclic-AMP phosphodiesterase activity"/>
    <property type="evidence" value="ECO:0007669"/>
    <property type="project" value="UniProtKB-EC"/>
</dbReference>
<evidence type="ECO:0000256" key="2">
    <source>
        <dbReference type="ARBA" id="ARBA00022801"/>
    </source>
</evidence>